<evidence type="ECO:0000313" key="2">
    <source>
        <dbReference type="EMBL" id="SDY09422.1"/>
    </source>
</evidence>
<reference evidence="3" key="1">
    <citation type="submission" date="2016-10" db="EMBL/GenBank/DDBJ databases">
        <authorList>
            <person name="Varghese N."/>
            <person name="Submissions S."/>
        </authorList>
    </citation>
    <scope>NUCLEOTIDE SEQUENCE [LARGE SCALE GENOMIC DNA]</scope>
    <source>
        <strain evidence="3">SP</strain>
    </source>
</reference>
<accession>A0A1H3H1M1</accession>
<dbReference type="AlphaFoldDB" id="A0A1H3H1M1"/>
<organism evidence="2 3">
    <name type="scientific">Evansella caseinilytica</name>
    <dbReference type="NCBI Taxonomy" id="1503961"/>
    <lineage>
        <taxon>Bacteria</taxon>
        <taxon>Bacillati</taxon>
        <taxon>Bacillota</taxon>
        <taxon>Bacilli</taxon>
        <taxon>Bacillales</taxon>
        <taxon>Bacillaceae</taxon>
        <taxon>Evansella</taxon>
    </lineage>
</organism>
<dbReference type="Proteomes" id="UP000198935">
    <property type="component" value="Unassembled WGS sequence"/>
</dbReference>
<evidence type="ECO:0000313" key="3">
    <source>
        <dbReference type="Proteomes" id="UP000198935"/>
    </source>
</evidence>
<dbReference type="OrthoDB" id="9968522at2"/>
<proteinExistence type="predicted"/>
<evidence type="ECO:0000256" key="1">
    <source>
        <dbReference type="SAM" id="Phobius"/>
    </source>
</evidence>
<keyword evidence="1" id="KW-1133">Transmembrane helix</keyword>
<sequence length="59" mass="6573">MASKHLSDLEKRKRTYTATGLFVIGAILFVIGSTLLYTVSKAELDEELEGIPQREGLFD</sequence>
<keyword evidence="3" id="KW-1185">Reference proteome</keyword>
<name>A0A1H3H1M1_9BACI</name>
<keyword evidence="1" id="KW-0472">Membrane</keyword>
<feature type="transmembrane region" description="Helical" evidence="1">
    <location>
        <begin position="21"/>
        <end position="39"/>
    </location>
</feature>
<gene>
    <name evidence="2" type="ORF">SAMN05421736_101351</name>
</gene>
<keyword evidence="1" id="KW-0812">Transmembrane</keyword>
<dbReference type="EMBL" id="FNPI01000001">
    <property type="protein sequence ID" value="SDY09422.1"/>
    <property type="molecule type" value="Genomic_DNA"/>
</dbReference>
<protein>
    <submittedName>
        <fullName evidence="2">Uncharacterized protein</fullName>
    </submittedName>
</protein>